<keyword evidence="3" id="KW-1185">Reference proteome</keyword>
<dbReference type="EMBL" id="CAUYUJ010015252">
    <property type="protein sequence ID" value="CAK0851578.1"/>
    <property type="molecule type" value="Genomic_DNA"/>
</dbReference>
<feature type="non-terminal residue" evidence="2">
    <location>
        <position position="74"/>
    </location>
</feature>
<sequence>ATSVDIVASLASMTAGTRCAWGSLRAVAAALRLSREHAELARDSLTSSGRLAWVGDYVILKQAPFFIPELEFLE</sequence>
<dbReference type="Proteomes" id="UP001189429">
    <property type="component" value="Unassembled WGS sequence"/>
</dbReference>
<organism evidence="2 3">
    <name type="scientific">Prorocentrum cordatum</name>
    <dbReference type="NCBI Taxonomy" id="2364126"/>
    <lineage>
        <taxon>Eukaryota</taxon>
        <taxon>Sar</taxon>
        <taxon>Alveolata</taxon>
        <taxon>Dinophyceae</taxon>
        <taxon>Prorocentrales</taxon>
        <taxon>Prorocentraceae</taxon>
        <taxon>Prorocentrum</taxon>
    </lineage>
</organism>
<gene>
    <name evidence="1" type="ORF">PCOR1329_LOCUS43700</name>
    <name evidence="2" type="ORF">PCOR1329_LOCUS77747</name>
</gene>
<evidence type="ECO:0000313" key="1">
    <source>
        <dbReference type="EMBL" id="CAK0851578.1"/>
    </source>
</evidence>
<dbReference type="EMBL" id="CAUYUJ010020782">
    <property type="protein sequence ID" value="CAK0900478.1"/>
    <property type="molecule type" value="Genomic_DNA"/>
</dbReference>
<feature type="non-terminal residue" evidence="2">
    <location>
        <position position="1"/>
    </location>
</feature>
<accession>A0ABN9XKX3</accession>
<comment type="caution">
    <text evidence="2">The sequence shown here is derived from an EMBL/GenBank/DDBJ whole genome shotgun (WGS) entry which is preliminary data.</text>
</comment>
<protein>
    <submittedName>
        <fullName evidence="2">Uncharacterized protein</fullName>
    </submittedName>
</protein>
<evidence type="ECO:0000313" key="2">
    <source>
        <dbReference type="EMBL" id="CAK0900478.1"/>
    </source>
</evidence>
<evidence type="ECO:0000313" key="3">
    <source>
        <dbReference type="Proteomes" id="UP001189429"/>
    </source>
</evidence>
<name>A0ABN9XKX3_9DINO</name>
<proteinExistence type="predicted"/>
<reference evidence="2" key="1">
    <citation type="submission" date="2023-10" db="EMBL/GenBank/DDBJ databases">
        <authorList>
            <person name="Chen Y."/>
            <person name="Shah S."/>
            <person name="Dougan E. K."/>
            <person name="Thang M."/>
            <person name="Chan C."/>
        </authorList>
    </citation>
    <scope>NUCLEOTIDE SEQUENCE [LARGE SCALE GENOMIC DNA]</scope>
</reference>